<dbReference type="PROSITE" id="PS00092">
    <property type="entry name" value="N6_MTASE"/>
    <property type="match status" value="1"/>
</dbReference>
<feature type="domain" description="DUF7008" evidence="7">
    <location>
        <begin position="804"/>
        <end position="1173"/>
    </location>
</feature>
<dbReference type="PRINTS" id="PR00507">
    <property type="entry name" value="N12N6MTFRASE"/>
</dbReference>
<gene>
    <name evidence="8" type="primary">pglX</name>
    <name evidence="8" type="ORF">ACFFRN_21790</name>
</gene>
<proteinExistence type="predicted"/>
<dbReference type="PANTHER" id="PTHR33841">
    <property type="entry name" value="DNA METHYLTRANSFERASE YEEA-RELATED"/>
    <property type="match status" value="1"/>
</dbReference>
<dbReference type="InterPro" id="IPR029063">
    <property type="entry name" value="SAM-dependent_MTases_sf"/>
</dbReference>
<dbReference type="PANTHER" id="PTHR33841:SF1">
    <property type="entry name" value="DNA METHYLTRANSFERASE A"/>
    <property type="match status" value="1"/>
</dbReference>
<keyword evidence="3 8" id="KW-0808">Transferase</keyword>
<reference evidence="8 9" key="1">
    <citation type="submission" date="2024-09" db="EMBL/GenBank/DDBJ databases">
        <authorList>
            <person name="Sun Q."/>
            <person name="Mori K."/>
        </authorList>
    </citation>
    <scope>NUCLEOTIDE SEQUENCE [LARGE SCALE GENOMIC DNA]</scope>
    <source>
        <strain evidence="8 9">JCM 3323</strain>
    </source>
</reference>
<evidence type="ECO:0000256" key="5">
    <source>
        <dbReference type="ARBA" id="ARBA00047942"/>
    </source>
</evidence>
<dbReference type="GO" id="GO:0009007">
    <property type="term" value="F:site-specific DNA-methyltransferase (adenine-specific) activity"/>
    <property type="evidence" value="ECO:0007669"/>
    <property type="project" value="UniProtKB-EC"/>
</dbReference>
<evidence type="ECO:0000256" key="3">
    <source>
        <dbReference type="ARBA" id="ARBA00022679"/>
    </source>
</evidence>
<comment type="caution">
    <text evidence="8">The sequence shown here is derived from an EMBL/GenBank/DDBJ whole genome shotgun (WGS) entry which is preliminary data.</text>
</comment>
<keyword evidence="2 8" id="KW-0489">Methyltransferase</keyword>
<comment type="catalytic activity">
    <reaction evidence="5">
        <text>a 2'-deoxyadenosine in DNA + S-adenosyl-L-methionine = an N(6)-methyl-2'-deoxyadenosine in DNA + S-adenosyl-L-homocysteine + H(+)</text>
        <dbReference type="Rhea" id="RHEA:15197"/>
        <dbReference type="Rhea" id="RHEA-COMP:12418"/>
        <dbReference type="Rhea" id="RHEA-COMP:12419"/>
        <dbReference type="ChEBI" id="CHEBI:15378"/>
        <dbReference type="ChEBI" id="CHEBI:57856"/>
        <dbReference type="ChEBI" id="CHEBI:59789"/>
        <dbReference type="ChEBI" id="CHEBI:90615"/>
        <dbReference type="ChEBI" id="CHEBI:90616"/>
        <dbReference type="EC" id="2.1.1.72"/>
    </reaction>
</comment>
<dbReference type="EC" id="2.1.1.72" evidence="1"/>
<keyword evidence="9" id="KW-1185">Reference proteome</keyword>
<dbReference type="Pfam" id="PF07669">
    <property type="entry name" value="Eco57I"/>
    <property type="match status" value="1"/>
</dbReference>
<dbReference type="InterPro" id="IPR002052">
    <property type="entry name" value="DNA_methylase_N6_adenine_CS"/>
</dbReference>
<organism evidence="8 9">
    <name type="scientific">Nonomuraea roseola</name>
    <dbReference type="NCBI Taxonomy" id="46179"/>
    <lineage>
        <taxon>Bacteria</taxon>
        <taxon>Bacillati</taxon>
        <taxon>Actinomycetota</taxon>
        <taxon>Actinomycetes</taxon>
        <taxon>Streptosporangiales</taxon>
        <taxon>Streptosporangiaceae</taxon>
        <taxon>Nonomuraea</taxon>
    </lineage>
</organism>
<evidence type="ECO:0000259" key="7">
    <source>
        <dbReference type="Pfam" id="PF22654"/>
    </source>
</evidence>
<evidence type="ECO:0000256" key="4">
    <source>
        <dbReference type="ARBA" id="ARBA00022691"/>
    </source>
</evidence>
<evidence type="ECO:0000313" key="9">
    <source>
        <dbReference type="Proteomes" id="UP001589646"/>
    </source>
</evidence>
<evidence type="ECO:0000256" key="1">
    <source>
        <dbReference type="ARBA" id="ARBA00011900"/>
    </source>
</evidence>
<name>A0ABV5Q199_9ACTN</name>
<evidence type="ECO:0000256" key="2">
    <source>
        <dbReference type="ARBA" id="ARBA00022603"/>
    </source>
</evidence>
<evidence type="ECO:0000313" key="8">
    <source>
        <dbReference type="EMBL" id="MFB9529248.1"/>
    </source>
</evidence>
<protein>
    <recommendedName>
        <fullName evidence="1">site-specific DNA-methyltransferase (adenine-specific)</fullName>
        <ecNumber evidence="1">2.1.1.72</ecNumber>
    </recommendedName>
</protein>
<dbReference type="Pfam" id="PF22654">
    <property type="entry name" value="DUF7008"/>
    <property type="match status" value="1"/>
</dbReference>
<feature type="domain" description="Type II methyltransferase M.TaqI-like" evidence="6">
    <location>
        <begin position="262"/>
        <end position="421"/>
    </location>
</feature>
<evidence type="ECO:0000259" key="6">
    <source>
        <dbReference type="Pfam" id="PF07669"/>
    </source>
</evidence>
<dbReference type="InterPro" id="IPR011639">
    <property type="entry name" value="MethylTrfase_TaqI-like_dom"/>
</dbReference>
<keyword evidence="4" id="KW-0949">S-adenosyl-L-methionine</keyword>
<dbReference type="InterPro" id="IPR054277">
    <property type="entry name" value="DUF7008"/>
</dbReference>
<dbReference type="Gene3D" id="3.40.50.150">
    <property type="entry name" value="Vaccinia Virus protein VP39"/>
    <property type="match status" value="1"/>
</dbReference>
<dbReference type="InterPro" id="IPR050953">
    <property type="entry name" value="N4_N6_ade-DNA_methylase"/>
</dbReference>
<dbReference type="SUPFAM" id="SSF53335">
    <property type="entry name" value="S-adenosyl-L-methionine-dependent methyltransferases"/>
    <property type="match status" value="1"/>
</dbReference>
<dbReference type="EMBL" id="JBHMCE010000006">
    <property type="protein sequence ID" value="MFB9529248.1"/>
    <property type="molecule type" value="Genomic_DNA"/>
</dbReference>
<dbReference type="RefSeq" id="WP_346128665.1">
    <property type="nucleotide sequence ID" value="NZ_BAAAXC010000015.1"/>
</dbReference>
<accession>A0ABV5Q199</accession>
<dbReference type="GO" id="GO:0032259">
    <property type="term" value="P:methylation"/>
    <property type="evidence" value="ECO:0007669"/>
    <property type="project" value="UniProtKB-KW"/>
</dbReference>
<dbReference type="NCBIfam" id="NF033451">
    <property type="entry name" value="BREX_2_MTaseX"/>
    <property type="match status" value="1"/>
</dbReference>
<dbReference type="Proteomes" id="UP001589646">
    <property type="component" value="Unassembled WGS sequence"/>
</dbReference>
<sequence length="1179" mass="130996">MDPRTLLRDLRARLAVLTDDLSAQANAFGAEEGLRSEWAELISGRLTTATYSDWRAATLSETATAWLLGTVLLRFAEDNTMISEPYLSGPDGPGLAAVREAAFFRQNPTATARDWLLAGFADLSVARPMAMIFDPATNPLGRIPLSHEAAVALIAFWRSGHRSFADPALDTGFLRDLYQGLSETASRTYALLPTPEFVADLVLDQTLDPAIQEHGLDALRLIDPACGSGTFLLLAFNRLADYWKRSDPALTPEERSARVLRSLHGVDKYPNATLISRFRLLIVAMRESGIRMLRDTDRLLPIIATGDVLLAGRPWPESDLLERLESPERRADDVSAFADNALLAPGSYHAVVGNPPYLAVADKAESLLYRRAYPVSVGRYALTVPFTVRFFELAIRGTRSPGHVGILLANSFMKREFGRRLITDFLPTVDLRCVVDTSGAYIPGHGTPTVLLFGVNQTPEFPRVQIVLGLKGEPSVPDDPAQGHVWRGIRASLSDDTRPSAWMQNLELDRSVLTTFPWNLAGTDTTAILQAMDTGDPLADHVRRIGYRASTGADDILTASPATLRRIKAEPTPLVPVISGSGVRDWRAVCDRTGIQLGERAPENFPHLARRLWPYRTLLGQRRSFGGTTYFAEGRPWYSWHQISRDEGVHPWSIVFSWVSTHNHFAIVRTRATPLNSAPVIEFDQDASGTDIVRLNALLNSSLLGFWLKRHSNSKGQPRTDQTGSGEPWTLYYEFTGTRTGDVPLPHGWQSDRSWNPDLPSALDALAAEAEAADPLAVLAGADLPSEELIENARLKWTEVSARMAVHQEELDWHVYSLYGLCPPDLALRSLDELPSLVPGERPFEILLARAIAAGRETSDWFSRHGRTATTEVPARWPESYRTLVERRISAISSTAALRVLESPEYKRRWTTEDWQTHLREAAGERLITCLEERDLWYENDGSLVPQPRIRALGWLLEELGRSARVARLASLAAPGKPIEEVLTSILTEESVPFLAAMRLTETGLRKRRNWEEVWDAQRQEDMLTDEAEIQAFRVGLPVPPRYTSADFLRPSYWRARGKNDIANEAFISYPSGSGVTVAFGWAGWNALERGTALALHALDAKSAGVEASDLIPQIAGLAELQPWIDQWHGTCGTPEGARADELRHLRRTLQDQCGVADETLRAWRPPKPRRGRPPKKRG</sequence>